<proteinExistence type="inferred from homology"/>
<evidence type="ECO:0000256" key="4">
    <source>
        <dbReference type="PIRSR" id="PIRSR000350-3"/>
    </source>
</evidence>
<feature type="binding site" evidence="4">
    <location>
        <position position="262"/>
    </location>
    <ligand>
        <name>NAD(+)</name>
        <dbReference type="ChEBI" id="CHEBI:57540"/>
    </ligand>
</feature>
<organism evidence="8 9">
    <name type="scientific">Sphingomonas aracearum</name>
    <dbReference type="NCBI Taxonomy" id="2283317"/>
    <lineage>
        <taxon>Bacteria</taxon>
        <taxon>Pseudomonadati</taxon>
        <taxon>Pseudomonadota</taxon>
        <taxon>Alphaproteobacteria</taxon>
        <taxon>Sphingomonadales</taxon>
        <taxon>Sphingomonadaceae</taxon>
        <taxon>Sphingomonas</taxon>
    </lineage>
</organism>
<dbReference type="InterPro" id="IPR023753">
    <property type="entry name" value="FAD/NAD-binding_dom"/>
</dbReference>
<protein>
    <submittedName>
        <fullName evidence="8">NAD(P)/FAD-dependent oxidoreductase</fullName>
    </submittedName>
</protein>
<dbReference type="Pfam" id="PF07992">
    <property type="entry name" value="Pyr_redox_2"/>
    <property type="match status" value="1"/>
</dbReference>
<dbReference type="Proteomes" id="UP000253918">
    <property type="component" value="Unassembled WGS sequence"/>
</dbReference>
<dbReference type="InterPro" id="IPR001100">
    <property type="entry name" value="Pyr_nuc-diS_OxRdtase"/>
</dbReference>
<sequence length="448" mass="47848">MAQNYDLIVIGAGTAARVAAMRVRKAGKSVAVIDSRPYGGTCALRGCDPKKMLRNGAAVVDDVRRMHGKGVIGDAGIDWRELMAFKRTFTDPVPEKHERSYRDAGIDTYHGQVRFTGPNSLTVEGEALVGRHILIASGAEPVPLGLPGEEHVIDNEAFLALERLPRRILLVGGGYIAAEFSTIAANAGAEVTILQKGPRMLTGFDADLVGWLMPRFREVGINVQLNTTVEAVEAGGDGFVVRASADGESKTFEADLVVHAAGRVPALEALDLDVANIARDRGRPKLNEYLQSVSNPAIYVAGDSAQVGPPLTPVSSHDGKVVAGNILEGNHLRPDYRGVPSVAFTLPPIASVGLSEAEARDNGLRFRVKSKLVPDWYTARQAAETIYGFKVLVDEGTDIVLGAHLVGPHVEETINLFALAIRHGITADALKTTMFAYPTGASDIGYML</sequence>
<dbReference type="PIRSF" id="PIRSF000350">
    <property type="entry name" value="Mercury_reductase_MerA"/>
    <property type="match status" value="1"/>
</dbReference>
<dbReference type="GO" id="GO:0000166">
    <property type="term" value="F:nucleotide binding"/>
    <property type="evidence" value="ECO:0007669"/>
    <property type="project" value="UniProtKB-KW"/>
</dbReference>
<dbReference type="Gene3D" id="3.50.50.60">
    <property type="entry name" value="FAD/NAD(P)-binding domain"/>
    <property type="match status" value="2"/>
</dbReference>
<name>A0A369VTN3_9SPHN</name>
<comment type="cofactor">
    <cofactor evidence="4">
        <name>FAD</name>
        <dbReference type="ChEBI" id="CHEBI:57692"/>
    </cofactor>
    <text evidence="4">Binds 1 FAD per subunit.</text>
</comment>
<dbReference type="InterPro" id="IPR016156">
    <property type="entry name" value="FAD/NAD-linked_Rdtase_dimer_sf"/>
</dbReference>
<keyword evidence="3 4" id="KW-0274">FAD</keyword>
<evidence type="ECO:0000313" key="8">
    <source>
        <dbReference type="EMBL" id="RDE04432.1"/>
    </source>
</evidence>
<dbReference type="InterPro" id="IPR036188">
    <property type="entry name" value="FAD/NAD-bd_sf"/>
</dbReference>
<dbReference type="EMBL" id="QQNB01000004">
    <property type="protein sequence ID" value="RDE04432.1"/>
    <property type="molecule type" value="Genomic_DNA"/>
</dbReference>
<dbReference type="RefSeq" id="WP_114688838.1">
    <property type="nucleotide sequence ID" value="NZ_QQNB01000004.1"/>
</dbReference>
<feature type="binding site" evidence="4">
    <location>
        <position position="51"/>
    </location>
    <ligand>
        <name>FAD</name>
        <dbReference type="ChEBI" id="CHEBI:57692"/>
    </ligand>
</feature>
<dbReference type="GO" id="GO:0016491">
    <property type="term" value="F:oxidoreductase activity"/>
    <property type="evidence" value="ECO:0007669"/>
    <property type="project" value="InterPro"/>
</dbReference>
<dbReference type="SUPFAM" id="SSF51905">
    <property type="entry name" value="FAD/NAD(P)-binding domain"/>
    <property type="match status" value="1"/>
</dbReference>
<keyword evidence="9" id="KW-1185">Reference proteome</keyword>
<dbReference type="Pfam" id="PF02852">
    <property type="entry name" value="Pyr_redox_dim"/>
    <property type="match status" value="1"/>
</dbReference>
<dbReference type="AlphaFoldDB" id="A0A369VTN3"/>
<dbReference type="PANTHER" id="PTHR43014">
    <property type="entry name" value="MERCURIC REDUCTASE"/>
    <property type="match status" value="1"/>
</dbReference>
<evidence type="ECO:0000259" key="6">
    <source>
        <dbReference type="Pfam" id="PF02852"/>
    </source>
</evidence>
<evidence type="ECO:0000256" key="1">
    <source>
        <dbReference type="ARBA" id="ARBA00007532"/>
    </source>
</evidence>
<comment type="similarity">
    <text evidence="1">Belongs to the class-I pyridine nucleotide-disulfide oxidoreductase family.</text>
</comment>
<evidence type="ECO:0000256" key="5">
    <source>
        <dbReference type="PIRSR" id="PIRSR000350-4"/>
    </source>
</evidence>
<dbReference type="OrthoDB" id="4763248at2"/>
<accession>A0A369VTN3</accession>
<feature type="domain" description="Pyridine nucleotide-disulphide oxidoreductase dimerisation" evidence="6">
    <location>
        <begin position="339"/>
        <end position="442"/>
    </location>
</feature>
<dbReference type="InterPro" id="IPR004099">
    <property type="entry name" value="Pyr_nucl-diS_OxRdtase_dimer"/>
</dbReference>
<feature type="domain" description="FAD/NAD(P)-binding" evidence="7">
    <location>
        <begin position="5"/>
        <end position="319"/>
    </location>
</feature>
<gene>
    <name evidence="8" type="ORF">DVW87_16050</name>
</gene>
<evidence type="ECO:0000256" key="3">
    <source>
        <dbReference type="ARBA" id="ARBA00022827"/>
    </source>
</evidence>
<dbReference type="PRINTS" id="PR00368">
    <property type="entry name" value="FADPNR"/>
</dbReference>
<keyword evidence="4" id="KW-0547">Nucleotide-binding</keyword>
<reference evidence="8 9" key="1">
    <citation type="submission" date="2018-07" db="EMBL/GenBank/DDBJ databases">
        <title>a novel species of Sphingomonas isolated from the rhizosphere soil of Araceae plant.</title>
        <authorList>
            <person name="Zhiyong W."/>
            <person name="Qinglan Z."/>
            <person name="Zhiwei F."/>
            <person name="Ding X."/>
            <person name="Gejiao W."/>
            <person name="Shixue Z."/>
        </authorList>
    </citation>
    <scope>NUCLEOTIDE SEQUENCE [LARGE SCALE GENOMIC DNA]</scope>
    <source>
        <strain evidence="8 9">WZY 27</strain>
    </source>
</reference>
<comment type="caution">
    <text evidence="8">The sequence shown here is derived from an EMBL/GenBank/DDBJ whole genome shotgun (WGS) entry which is preliminary data.</text>
</comment>
<dbReference type="PANTHER" id="PTHR43014:SF5">
    <property type="entry name" value="GLUTATHIONE REDUCTASE (NADPH)"/>
    <property type="match status" value="1"/>
</dbReference>
<feature type="binding site" evidence="4">
    <location>
        <position position="303"/>
    </location>
    <ligand>
        <name>FAD</name>
        <dbReference type="ChEBI" id="CHEBI:57692"/>
    </ligand>
</feature>
<keyword evidence="4" id="KW-0520">NAD</keyword>
<dbReference type="Gene3D" id="3.30.390.30">
    <property type="match status" value="1"/>
</dbReference>
<evidence type="ECO:0000313" key="9">
    <source>
        <dbReference type="Proteomes" id="UP000253918"/>
    </source>
</evidence>
<evidence type="ECO:0000259" key="7">
    <source>
        <dbReference type="Pfam" id="PF07992"/>
    </source>
</evidence>
<dbReference type="SUPFAM" id="SSF55424">
    <property type="entry name" value="FAD/NAD-linked reductases, dimerisation (C-terminal) domain"/>
    <property type="match status" value="1"/>
</dbReference>
<feature type="disulfide bond" description="Redox-active" evidence="5">
    <location>
        <begin position="42"/>
        <end position="47"/>
    </location>
</feature>
<dbReference type="PRINTS" id="PR00411">
    <property type="entry name" value="PNDRDTASEI"/>
</dbReference>
<evidence type="ECO:0000256" key="2">
    <source>
        <dbReference type="ARBA" id="ARBA00022630"/>
    </source>
</evidence>
<feature type="binding site" evidence="4">
    <location>
        <begin position="172"/>
        <end position="179"/>
    </location>
    <ligand>
        <name>NAD(+)</name>
        <dbReference type="ChEBI" id="CHEBI:57540"/>
    </ligand>
</feature>
<keyword evidence="2" id="KW-0285">Flavoprotein</keyword>